<dbReference type="InterPro" id="IPR036597">
    <property type="entry name" value="Fido-like_dom_sf"/>
</dbReference>
<keyword evidence="5" id="KW-1185">Reference proteome</keyword>
<dbReference type="InterPro" id="IPR003812">
    <property type="entry name" value="Fido"/>
</dbReference>
<gene>
    <name evidence="2" type="ORF">H7348_10585</name>
    <name evidence="3" type="ORF">IAU68_11175</name>
</gene>
<dbReference type="KEGG" id="cluj:IAU68_11175"/>
<sequence length="214" mass="23326">MNVGQLLEVIFTAGVVFDNLSTSRPATARFLETGDTTGVRGRGDLALLEDLKAAGEFILSNTATPISAAYLRRINATLTRSAALNPGSLRTDDQGIGVRTRYGRHEPSAVSEQALDMLVTEALNSDTSKDAAVDLFLEIARAQPFEDGDKRTAIFAANSYLLGEGSSLLLTVPFDEKDPSVAEHFNDLLARFYVFGEKEPVRELLVRQAYVDKR</sequence>
<dbReference type="AlphaFoldDB" id="A0A7H0JYS1"/>
<dbReference type="Gene3D" id="1.10.3290.10">
    <property type="entry name" value="Fido-like domain"/>
    <property type="match status" value="1"/>
</dbReference>
<dbReference type="EMBL" id="CP061032">
    <property type="protein sequence ID" value="QNP90187.1"/>
    <property type="molecule type" value="Genomic_DNA"/>
</dbReference>
<evidence type="ECO:0000313" key="4">
    <source>
        <dbReference type="Proteomes" id="UP000516235"/>
    </source>
</evidence>
<evidence type="ECO:0000259" key="1">
    <source>
        <dbReference type="PROSITE" id="PS51459"/>
    </source>
</evidence>
<proteinExistence type="predicted"/>
<dbReference type="Proteomes" id="UP000642876">
    <property type="component" value="Unassembled WGS sequence"/>
</dbReference>
<dbReference type="Pfam" id="PF02661">
    <property type="entry name" value="Fic"/>
    <property type="match status" value="1"/>
</dbReference>
<protein>
    <submittedName>
        <fullName evidence="3">Fic family protein</fullName>
    </submittedName>
</protein>
<dbReference type="PROSITE" id="PS51459">
    <property type="entry name" value="FIDO"/>
    <property type="match status" value="1"/>
</dbReference>
<dbReference type="SUPFAM" id="SSF140931">
    <property type="entry name" value="Fic-like"/>
    <property type="match status" value="1"/>
</dbReference>
<dbReference type="Proteomes" id="UP000516235">
    <property type="component" value="Chromosome"/>
</dbReference>
<evidence type="ECO:0000313" key="5">
    <source>
        <dbReference type="Proteomes" id="UP000642876"/>
    </source>
</evidence>
<evidence type="ECO:0000313" key="3">
    <source>
        <dbReference type="EMBL" id="QNP90187.1"/>
    </source>
</evidence>
<dbReference type="RefSeq" id="WP_171194611.1">
    <property type="nucleotide sequence ID" value="NZ_CP061032.1"/>
</dbReference>
<feature type="domain" description="Fido" evidence="1">
    <location>
        <begin position="66"/>
        <end position="207"/>
    </location>
</feature>
<organism evidence="3 4">
    <name type="scientific">Corynebacterium lujinxingii</name>
    <dbReference type="NCBI Taxonomy" id="2763010"/>
    <lineage>
        <taxon>Bacteria</taxon>
        <taxon>Bacillati</taxon>
        <taxon>Actinomycetota</taxon>
        <taxon>Actinomycetes</taxon>
        <taxon>Mycobacteriales</taxon>
        <taxon>Corynebacteriaceae</taxon>
        <taxon>Corynebacterium</taxon>
    </lineage>
</organism>
<reference evidence="4 5" key="1">
    <citation type="submission" date="2020-08" db="EMBL/GenBank/DDBJ databases">
        <title>novel species in genus Corynebacterium.</title>
        <authorList>
            <person name="Zhang G."/>
        </authorList>
    </citation>
    <scope>NUCLEOTIDE SEQUENCE [LARGE SCALE GENOMIC DNA]</scope>
    <source>
        <strain evidence="3">Zg-917</strain>
        <strain evidence="4 5">zg-917</strain>
    </source>
</reference>
<dbReference type="EMBL" id="JACMYE010000009">
    <property type="protein sequence ID" value="MBC3179743.1"/>
    <property type="molecule type" value="Genomic_DNA"/>
</dbReference>
<evidence type="ECO:0000313" key="2">
    <source>
        <dbReference type="EMBL" id="MBC3179743.1"/>
    </source>
</evidence>
<accession>A0A7H0JYS1</accession>
<name>A0A7H0JYS1_9CORY</name>